<evidence type="ECO:0008006" key="3">
    <source>
        <dbReference type="Google" id="ProtNLM"/>
    </source>
</evidence>
<reference evidence="1 2" key="1">
    <citation type="submission" date="2023-07" db="EMBL/GenBank/DDBJ databases">
        <title>Genomic Encyclopedia of Type Strains, Phase IV (KMG-IV): sequencing the most valuable type-strain genomes for metagenomic binning, comparative biology and taxonomic classification.</title>
        <authorList>
            <person name="Goeker M."/>
        </authorList>
    </citation>
    <scope>NUCLEOTIDE SEQUENCE [LARGE SCALE GENOMIC DNA]</scope>
    <source>
        <strain evidence="1 2">DSM 1277</strain>
    </source>
</reference>
<accession>A0ABU0DMH4</accession>
<dbReference type="EMBL" id="JAUSUH010000011">
    <property type="protein sequence ID" value="MDQ0349511.1"/>
    <property type="molecule type" value="Genomic_DNA"/>
</dbReference>
<organism evidence="1 2">
    <name type="scientific">Ancylobacter vacuolatus</name>
    <dbReference type="NCBI Taxonomy" id="223389"/>
    <lineage>
        <taxon>Bacteria</taxon>
        <taxon>Pseudomonadati</taxon>
        <taxon>Pseudomonadota</taxon>
        <taxon>Alphaproteobacteria</taxon>
        <taxon>Hyphomicrobiales</taxon>
        <taxon>Xanthobacteraceae</taxon>
        <taxon>Ancylobacter</taxon>
    </lineage>
</organism>
<dbReference type="RefSeq" id="WP_307063272.1">
    <property type="nucleotide sequence ID" value="NZ_JAUSUH010000011.1"/>
</dbReference>
<evidence type="ECO:0000313" key="1">
    <source>
        <dbReference type="EMBL" id="MDQ0349511.1"/>
    </source>
</evidence>
<dbReference type="Proteomes" id="UP001238467">
    <property type="component" value="Unassembled WGS sequence"/>
</dbReference>
<sequence length="247" mass="27910">MAHISSDGLDPRSLSNIRDFVGYSSKLKLKIANFTGLQLQREIYYQNILNHIVNFHSFKYIPLPVAAAANYSLLYVIYRIVRDGKPTRIAELGAGQSSIFLDSMRDVQPFSVLTIEHDAAWASSVSASVRHEVRLIDLEEISFRGHIAKGFPVTALDSFDADVLIVDGPIGAPHRSRWGAGPMIERMAGREFIIVFDDAERPGEKETIAEVMNMLREANVEFFVKCIFGMSFQFIIMTNKYRMLLFI</sequence>
<dbReference type="Gene3D" id="3.40.50.150">
    <property type="entry name" value="Vaccinia Virus protein VP39"/>
    <property type="match status" value="1"/>
</dbReference>
<protein>
    <recommendedName>
        <fullName evidence="3">Methyltransferase domain-containing protein</fullName>
    </recommendedName>
</protein>
<keyword evidence="2" id="KW-1185">Reference proteome</keyword>
<comment type="caution">
    <text evidence="1">The sequence shown here is derived from an EMBL/GenBank/DDBJ whole genome shotgun (WGS) entry which is preliminary data.</text>
</comment>
<proteinExistence type="predicted"/>
<evidence type="ECO:0000313" key="2">
    <source>
        <dbReference type="Proteomes" id="UP001238467"/>
    </source>
</evidence>
<gene>
    <name evidence="1" type="ORF">J2S76_003959</name>
</gene>
<name>A0ABU0DMH4_9HYPH</name>
<dbReference type="InterPro" id="IPR029063">
    <property type="entry name" value="SAM-dependent_MTases_sf"/>
</dbReference>